<gene>
    <name evidence="2" type="ORF">A3A79_03200</name>
</gene>
<dbReference type="Proteomes" id="UP000178759">
    <property type="component" value="Unassembled WGS sequence"/>
</dbReference>
<dbReference type="EMBL" id="MFJV01000001">
    <property type="protein sequence ID" value="OGG24172.1"/>
    <property type="molecule type" value="Genomic_DNA"/>
</dbReference>
<evidence type="ECO:0000313" key="3">
    <source>
        <dbReference type="Proteomes" id="UP000178759"/>
    </source>
</evidence>
<comment type="caution">
    <text evidence="2">The sequence shown here is derived from an EMBL/GenBank/DDBJ whole genome shotgun (WGS) entry which is preliminary data.</text>
</comment>
<dbReference type="AlphaFoldDB" id="A0A1F6AI71"/>
<sequence>MAAKQEIRWIGGYPFVVGVNAPKLNGQTVAEELKPPLKPDEKPQSTPARAGGHDLRGGHVNTLQKPAI</sequence>
<evidence type="ECO:0000256" key="1">
    <source>
        <dbReference type="SAM" id="MobiDB-lite"/>
    </source>
</evidence>
<protein>
    <submittedName>
        <fullName evidence="2">Uncharacterized protein</fullName>
    </submittedName>
</protein>
<dbReference type="STRING" id="1798392.A3A79_03200"/>
<evidence type="ECO:0000313" key="2">
    <source>
        <dbReference type="EMBL" id="OGG24172.1"/>
    </source>
</evidence>
<accession>A0A1F6AI71</accession>
<organism evidence="2 3">
    <name type="scientific">Candidatus Gottesmanbacteria bacterium RIFCSPLOWO2_01_FULL_43_11b</name>
    <dbReference type="NCBI Taxonomy" id="1798392"/>
    <lineage>
        <taxon>Bacteria</taxon>
        <taxon>Candidatus Gottesmaniibacteriota</taxon>
    </lineage>
</organism>
<name>A0A1F6AI71_9BACT</name>
<reference evidence="2 3" key="1">
    <citation type="journal article" date="2016" name="Nat. Commun.">
        <title>Thousands of microbial genomes shed light on interconnected biogeochemical processes in an aquifer system.</title>
        <authorList>
            <person name="Anantharaman K."/>
            <person name="Brown C.T."/>
            <person name="Hug L.A."/>
            <person name="Sharon I."/>
            <person name="Castelle C.J."/>
            <person name="Probst A.J."/>
            <person name="Thomas B.C."/>
            <person name="Singh A."/>
            <person name="Wilkins M.J."/>
            <person name="Karaoz U."/>
            <person name="Brodie E.L."/>
            <person name="Williams K.H."/>
            <person name="Hubbard S.S."/>
            <person name="Banfield J.F."/>
        </authorList>
    </citation>
    <scope>NUCLEOTIDE SEQUENCE [LARGE SCALE GENOMIC DNA]</scope>
</reference>
<feature type="region of interest" description="Disordered" evidence="1">
    <location>
        <begin position="34"/>
        <end position="68"/>
    </location>
</feature>
<feature type="compositionally biased region" description="Basic and acidic residues" evidence="1">
    <location>
        <begin position="34"/>
        <end position="43"/>
    </location>
</feature>
<proteinExistence type="predicted"/>